<accession>A0A699YP11</accession>
<dbReference type="EMBL" id="BLLF01000392">
    <property type="protein sequence ID" value="GFH11311.1"/>
    <property type="molecule type" value="Genomic_DNA"/>
</dbReference>
<dbReference type="AlphaFoldDB" id="A0A699YP11"/>
<dbReference type="InterPro" id="IPR012562">
    <property type="entry name" value="GUCT"/>
</dbReference>
<dbReference type="GO" id="GO:0003724">
    <property type="term" value="F:RNA helicase activity"/>
    <property type="evidence" value="ECO:0007669"/>
    <property type="project" value="UniProtKB-EC"/>
</dbReference>
<dbReference type="PROSITE" id="PS51192">
    <property type="entry name" value="HELICASE_ATP_BIND_1"/>
    <property type="match status" value="1"/>
</dbReference>
<feature type="domain" description="Helicase C-terminal" evidence="9">
    <location>
        <begin position="80"/>
        <end position="240"/>
    </location>
</feature>
<dbReference type="Pfam" id="PF08152">
    <property type="entry name" value="GUCT"/>
    <property type="match status" value="1"/>
</dbReference>
<feature type="region of interest" description="Disordered" evidence="7">
    <location>
        <begin position="432"/>
        <end position="459"/>
    </location>
</feature>
<dbReference type="InterPro" id="IPR001650">
    <property type="entry name" value="Helicase_C-like"/>
</dbReference>
<evidence type="ECO:0000256" key="7">
    <source>
        <dbReference type="SAM" id="MobiDB-lite"/>
    </source>
</evidence>
<dbReference type="PANTHER" id="PTHR47963">
    <property type="entry name" value="DEAD-BOX ATP-DEPENDENT RNA HELICASE 47, MITOCHONDRIAL"/>
    <property type="match status" value="1"/>
</dbReference>
<dbReference type="SUPFAM" id="SSF52540">
    <property type="entry name" value="P-loop containing nucleoside triphosphate hydrolases"/>
    <property type="match status" value="1"/>
</dbReference>
<dbReference type="InterPro" id="IPR059027">
    <property type="entry name" value="DD_DDX21-DDX50"/>
</dbReference>
<feature type="compositionally biased region" description="Gly residues" evidence="7">
    <location>
        <begin position="432"/>
        <end position="443"/>
    </location>
</feature>
<evidence type="ECO:0000313" key="11">
    <source>
        <dbReference type="Proteomes" id="UP000485058"/>
    </source>
</evidence>
<feature type="region of interest" description="Disordered" evidence="7">
    <location>
        <begin position="358"/>
        <end position="388"/>
    </location>
</feature>
<reference evidence="10 11" key="1">
    <citation type="submission" date="2020-02" db="EMBL/GenBank/DDBJ databases">
        <title>Draft genome sequence of Haematococcus lacustris strain NIES-144.</title>
        <authorList>
            <person name="Morimoto D."/>
            <person name="Nakagawa S."/>
            <person name="Yoshida T."/>
            <person name="Sawayama S."/>
        </authorList>
    </citation>
    <scope>NUCLEOTIDE SEQUENCE [LARGE SCALE GENOMIC DNA]</scope>
    <source>
        <strain evidence="10 11">NIES-144</strain>
    </source>
</reference>
<comment type="caution">
    <text evidence="10">The sequence shown here is derived from an EMBL/GenBank/DDBJ whole genome shotgun (WGS) entry which is preliminary data.</text>
</comment>
<dbReference type="GO" id="GO:0003723">
    <property type="term" value="F:RNA binding"/>
    <property type="evidence" value="ECO:0007669"/>
    <property type="project" value="UniProtKB-KW"/>
</dbReference>
<dbReference type="SMART" id="SM00490">
    <property type="entry name" value="HELICc"/>
    <property type="match status" value="1"/>
</dbReference>
<keyword evidence="4 10" id="KW-0347">Helicase</keyword>
<dbReference type="Gene3D" id="3.30.70.2280">
    <property type="match status" value="1"/>
</dbReference>
<evidence type="ECO:0000256" key="2">
    <source>
        <dbReference type="ARBA" id="ARBA00022741"/>
    </source>
</evidence>
<dbReference type="Pfam" id="PF26142">
    <property type="entry name" value="DD_DDX21-DDX50"/>
    <property type="match status" value="1"/>
</dbReference>
<keyword evidence="3" id="KW-0378">Hydrolase</keyword>
<proteinExistence type="predicted"/>
<dbReference type="SUPFAM" id="SSF54928">
    <property type="entry name" value="RNA-binding domain, RBD"/>
    <property type="match status" value="1"/>
</dbReference>
<evidence type="ECO:0000256" key="3">
    <source>
        <dbReference type="ARBA" id="ARBA00022801"/>
    </source>
</evidence>
<name>A0A699YP11_HAELA</name>
<evidence type="ECO:0000259" key="8">
    <source>
        <dbReference type="PROSITE" id="PS51192"/>
    </source>
</evidence>
<dbReference type="InterPro" id="IPR050547">
    <property type="entry name" value="DEAD_box_RNA_helicases"/>
</dbReference>
<evidence type="ECO:0000256" key="6">
    <source>
        <dbReference type="ARBA" id="ARBA00022884"/>
    </source>
</evidence>
<keyword evidence="6" id="KW-0694">RNA-binding</keyword>
<keyword evidence="11" id="KW-1185">Reference proteome</keyword>
<dbReference type="GO" id="GO:0016787">
    <property type="term" value="F:hydrolase activity"/>
    <property type="evidence" value="ECO:0007669"/>
    <property type="project" value="UniProtKB-KW"/>
</dbReference>
<dbReference type="GO" id="GO:0005524">
    <property type="term" value="F:ATP binding"/>
    <property type="evidence" value="ECO:0007669"/>
    <property type="project" value="UniProtKB-KW"/>
</dbReference>
<organism evidence="10 11">
    <name type="scientific">Haematococcus lacustris</name>
    <name type="common">Green alga</name>
    <name type="synonym">Haematococcus pluvialis</name>
    <dbReference type="NCBI Taxonomy" id="44745"/>
    <lineage>
        <taxon>Eukaryota</taxon>
        <taxon>Viridiplantae</taxon>
        <taxon>Chlorophyta</taxon>
        <taxon>core chlorophytes</taxon>
        <taxon>Chlorophyceae</taxon>
        <taxon>CS clade</taxon>
        <taxon>Chlamydomonadales</taxon>
        <taxon>Haematococcaceae</taxon>
        <taxon>Haematococcus</taxon>
    </lineage>
</organism>
<keyword evidence="5" id="KW-0067">ATP-binding</keyword>
<evidence type="ECO:0000259" key="9">
    <source>
        <dbReference type="PROSITE" id="PS51194"/>
    </source>
</evidence>
<dbReference type="Pfam" id="PF00271">
    <property type="entry name" value="Helicase_C"/>
    <property type="match status" value="1"/>
</dbReference>
<evidence type="ECO:0000313" key="10">
    <source>
        <dbReference type="EMBL" id="GFH11311.1"/>
    </source>
</evidence>
<evidence type="ECO:0000256" key="4">
    <source>
        <dbReference type="ARBA" id="ARBA00022806"/>
    </source>
</evidence>
<dbReference type="InterPro" id="IPR027417">
    <property type="entry name" value="P-loop_NTPase"/>
</dbReference>
<keyword evidence="2" id="KW-0547">Nucleotide-binding</keyword>
<dbReference type="CDD" id="cd12937">
    <property type="entry name" value="GUCT_RH7_like"/>
    <property type="match status" value="1"/>
</dbReference>
<dbReference type="PANTHER" id="PTHR47963:SF8">
    <property type="entry name" value="ATP-DEPENDENT RNA HELICASE DEAD"/>
    <property type="match status" value="1"/>
</dbReference>
<evidence type="ECO:0000256" key="5">
    <source>
        <dbReference type="ARBA" id="ARBA00022840"/>
    </source>
</evidence>
<dbReference type="EC" id="3.6.4.13" evidence="1"/>
<feature type="domain" description="Helicase ATP-binding" evidence="8">
    <location>
        <begin position="1"/>
        <end position="48"/>
    </location>
</feature>
<dbReference type="PROSITE" id="PS51194">
    <property type="entry name" value="HELICASE_CTER"/>
    <property type="match status" value="1"/>
</dbReference>
<dbReference type="InterPro" id="IPR035979">
    <property type="entry name" value="RBD_domain_sf"/>
</dbReference>
<dbReference type="CDD" id="cd18787">
    <property type="entry name" value="SF2_C_DEAD"/>
    <property type="match status" value="1"/>
</dbReference>
<sequence length="510" mass="53559">MGFIDDVELILKAGAEQKANIQTLLFSATMPSWIKSLCQRFLKPNYVLVDLVGDDRSTQAAATTVKHLVLPSHWQQRTSLIRDLITSYGLGGRSIVFTDTKRDADQIAMELSSSIGAQPLHGDLTQKLREQALAGFKAGSFSVLVATDVAARGLDITGVELVINIDPPTDWETYIHRSGRTGRAGQTGTCVTLVGRKMEYMIPIIENKGRFKFERIGAPQPAEMATVAAGRAVQMLQDVEPSAIAFFKEAASNMLADAVSPEDALARALAHITGLKAVKARSLLTAQDDCSTLLATSAEPISFAGAVWTYLKKHLGLGETICDKIRRITMTADGTGAVFDVPAEHVADVVEAAAAHADDGHGWTLSTPSKLPELKKDPNSPSSGYGGAYSNGGSSGGYGGYGGGGQRSGYGGRGGYGGGSYGGGGGRGGFGGGRGGMGSFGGRGRGRRQKISHEGVGPRVGACGLRAGHEGHARHKPAQQPCTVHGVSTSLRKLGHFTRGRRFAGRTAPQ</sequence>
<dbReference type="Gene3D" id="3.40.50.300">
    <property type="entry name" value="P-loop containing nucleotide triphosphate hydrolases"/>
    <property type="match status" value="2"/>
</dbReference>
<gene>
    <name evidence="10" type="ORF">HaLaN_06792</name>
</gene>
<evidence type="ECO:0000256" key="1">
    <source>
        <dbReference type="ARBA" id="ARBA00012552"/>
    </source>
</evidence>
<dbReference type="InterPro" id="IPR014001">
    <property type="entry name" value="Helicase_ATP-bd"/>
</dbReference>
<protein>
    <recommendedName>
        <fullName evidence="1">RNA helicase</fullName>
        <ecNumber evidence="1">3.6.4.13</ecNumber>
    </recommendedName>
</protein>
<dbReference type="Proteomes" id="UP000485058">
    <property type="component" value="Unassembled WGS sequence"/>
</dbReference>